<dbReference type="Gene3D" id="3.10.310.30">
    <property type="match status" value="1"/>
</dbReference>
<proteinExistence type="predicted"/>
<dbReference type="PANTHER" id="PTHR47618:SF2">
    <property type="entry name" value="CYCLIC-DI-AMP PHOSPHODIESTERASE GDPP"/>
    <property type="match status" value="1"/>
</dbReference>
<keyword evidence="3" id="KW-0378">Hydrolase</keyword>
<dbReference type="InterPro" id="IPR001667">
    <property type="entry name" value="DDH_dom"/>
</dbReference>
<accession>A0A644WJC7</accession>
<evidence type="ECO:0000259" key="2">
    <source>
        <dbReference type="Pfam" id="PF02272"/>
    </source>
</evidence>
<dbReference type="GO" id="GO:0003676">
    <property type="term" value="F:nucleic acid binding"/>
    <property type="evidence" value="ECO:0007669"/>
    <property type="project" value="InterPro"/>
</dbReference>
<dbReference type="Pfam" id="PF02272">
    <property type="entry name" value="DHHA1"/>
    <property type="match status" value="1"/>
</dbReference>
<dbReference type="SUPFAM" id="SSF64182">
    <property type="entry name" value="DHH phosphoesterases"/>
    <property type="match status" value="1"/>
</dbReference>
<sequence>MHERMKHEESHYKEALITTEAAMNMIDQNTLVVVLDTHRRSYTEAPELLGKIDKIVLIDHHRRSEEYIENTLLDYIEPYASSTCELVSEIVQYMDDHIKLTKFEADALLAGIVVDTNSFTFKTGVRTFEAASFLRRNGADTADVKQLFNESLDSMKKKTEIIERSEILFGDVAVSYIDELSEDSNVIAAQSADELLTIKDVKLSFVLVRNKDYINISGRSQGNVNVQVIMESLGGGGHLNMAGAQVQTQDMEEAKTKLYEAITNYKKESKDK</sequence>
<organism evidence="3">
    <name type="scientific">bioreactor metagenome</name>
    <dbReference type="NCBI Taxonomy" id="1076179"/>
    <lineage>
        <taxon>unclassified sequences</taxon>
        <taxon>metagenomes</taxon>
        <taxon>ecological metagenomes</taxon>
    </lineage>
</organism>
<protein>
    <submittedName>
        <fullName evidence="3">Cyclic-di-AMP phosphodiesterase GdpP</fullName>
        <ecNumber evidence="3">3.1.4.-</ecNumber>
    </submittedName>
</protein>
<evidence type="ECO:0000259" key="1">
    <source>
        <dbReference type="Pfam" id="PF01368"/>
    </source>
</evidence>
<name>A0A644WJC7_9ZZZZ</name>
<dbReference type="InterPro" id="IPR051319">
    <property type="entry name" value="Oligoribo/pAp-PDE_c-di-AMP_PDE"/>
</dbReference>
<dbReference type="PANTHER" id="PTHR47618">
    <property type="entry name" value="BIFUNCTIONAL OLIGORIBONUCLEASE AND PAP PHOSPHATASE NRNA"/>
    <property type="match status" value="1"/>
</dbReference>
<dbReference type="EC" id="3.1.4.-" evidence="3"/>
<reference evidence="3" key="1">
    <citation type="submission" date="2019-08" db="EMBL/GenBank/DDBJ databases">
        <authorList>
            <person name="Kucharzyk K."/>
            <person name="Murdoch R.W."/>
            <person name="Higgins S."/>
            <person name="Loffler F."/>
        </authorList>
    </citation>
    <scope>NUCLEOTIDE SEQUENCE</scope>
</reference>
<comment type="caution">
    <text evidence="3">The sequence shown here is derived from an EMBL/GenBank/DDBJ whole genome shotgun (WGS) entry which is preliminary data.</text>
</comment>
<dbReference type="InterPro" id="IPR038763">
    <property type="entry name" value="DHH_sf"/>
</dbReference>
<dbReference type="GO" id="GO:0016787">
    <property type="term" value="F:hydrolase activity"/>
    <property type="evidence" value="ECO:0007669"/>
    <property type="project" value="UniProtKB-KW"/>
</dbReference>
<dbReference type="Pfam" id="PF01368">
    <property type="entry name" value="DHH"/>
    <property type="match status" value="1"/>
</dbReference>
<feature type="domain" description="DHHA1" evidence="2">
    <location>
        <begin position="173"/>
        <end position="262"/>
    </location>
</feature>
<gene>
    <name evidence="3" type="primary">gdpP_3</name>
    <name evidence="3" type="ORF">SDC9_50159</name>
</gene>
<feature type="domain" description="DDH" evidence="1">
    <location>
        <begin position="21"/>
        <end position="112"/>
    </location>
</feature>
<dbReference type="EMBL" id="VSSQ01000990">
    <property type="protein sequence ID" value="MPM03892.1"/>
    <property type="molecule type" value="Genomic_DNA"/>
</dbReference>
<dbReference type="AlphaFoldDB" id="A0A644WJC7"/>
<evidence type="ECO:0000313" key="3">
    <source>
        <dbReference type="EMBL" id="MPM03892.1"/>
    </source>
</evidence>
<dbReference type="Gene3D" id="3.90.1640.10">
    <property type="entry name" value="inorganic pyrophosphatase (n-terminal core)"/>
    <property type="match status" value="1"/>
</dbReference>
<dbReference type="InterPro" id="IPR003156">
    <property type="entry name" value="DHHA1_dom"/>
</dbReference>